<dbReference type="Pfam" id="PF01528">
    <property type="entry name" value="Herpes_glycop"/>
    <property type="match status" value="1"/>
</dbReference>
<evidence type="ECO:0000256" key="14">
    <source>
        <dbReference type="SAM" id="Phobius"/>
    </source>
</evidence>
<dbReference type="EMBL" id="OR540300">
    <property type="protein sequence ID" value="WOL23287.1"/>
    <property type="molecule type" value="Genomic_DNA"/>
</dbReference>
<evidence type="ECO:0000256" key="8">
    <source>
        <dbReference type="ARBA" id="ARBA00022989"/>
    </source>
</evidence>
<keyword evidence="9" id="KW-1039">Host endosome</keyword>
<keyword evidence="6" id="KW-1043">Host membrane</keyword>
<evidence type="ECO:0000256" key="1">
    <source>
        <dbReference type="ARBA" id="ARBA00003017"/>
    </source>
</evidence>
<dbReference type="HAMAP" id="MF_04035">
    <property type="entry name" value="HSV_GM"/>
    <property type="match status" value="1"/>
</dbReference>
<protein>
    <submittedName>
        <fullName evidence="15">Glycoprotein M</fullName>
    </submittedName>
</protein>
<evidence type="ECO:0000256" key="11">
    <source>
        <dbReference type="ARBA" id="ARBA00023157"/>
    </source>
</evidence>
<keyword evidence="8 14" id="KW-1133">Transmembrane helix</keyword>
<feature type="transmembrane region" description="Helical" evidence="14">
    <location>
        <begin position="226"/>
        <end position="247"/>
    </location>
</feature>
<feature type="transmembrane region" description="Helical" evidence="14">
    <location>
        <begin position="138"/>
        <end position="160"/>
    </location>
</feature>
<evidence type="ECO:0000256" key="3">
    <source>
        <dbReference type="ARBA" id="ARBA00022692"/>
    </source>
</evidence>
<dbReference type="GO" id="GO:0019031">
    <property type="term" value="C:viral envelope"/>
    <property type="evidence" value="ECO:0007669"/>
    <property type="project" value="UniProtKB-KW"/>
</dbReference>
<evidence type="ECO:0000256" key="2">
    <source>
        <dbReference type="ARBA" id="ARBA00022562"/>
    </source>
</evidence>
<evidence type="ECO:0000256" key="5">
    <source>
        <dbReference type="ARBA" id="ARBA00022844"/>
    </source>
</evidence>
<evidence type="ECO:0000256" key="13">
    <source>
        <dbReference type="SAM" id="MobiDB-lite"/>
    </source>
</evidence>
<evidence type="ECO:0000256" key="4">
    <source>
        <dbReference type="ARBA" id="ARBA00022812"/>
    </source>
</evidence>
<name>A0AAU0K6N0_9ALPH</name>
<evidence type="ECO:0000256" key="12">
    <source>
        <dbReference type="ARBA" id="ARBA00023180"/>
    </source>
</evidence>
<dbReference type="InterPro" id="IPR000785">
    <property type="entry name" value="Herpes_glycop_M"/>
</dbReference>
<keyword evidence="7" id="KW-0261">Viral envelope protein</keyword>
<feature type="transmembrane region" description="Helical" evidence="14">
    <location>
        <begin position="68"/>
        <end position="92"/>
    </location>
</feature>
<keyword evidence="5" id="KW-0946">Virion</keyword>
<feature type="transmembrane region" description="Helical" evidence="14">
    <location>
        <begin position="104"/>
        <end position="126"/>
    </location>
</feature>
<evidence type="ECO:0000256" key="7">
    <source>
        <dbReference type="ARBA" id="ARBA00022879"/>
    </source>
</evidence>
<sequence>MVCFAISVVLFLTTLIVASINGAGFPCFFAAVADYTKLNESARDTGLTSPRLGGIVPVLFFEAWEVAFFFYATAVILLIVACYLMAAGSMVMTNMRSSADSGGAAYVVSLVAPPSTLLTGTISVWLLQAVVVVLAHRLIVLAAAVYIVHFVTFTFFYGYFVGRGVDSRTYADDVAITKQVDSSVHRLVGNARAFMTNLLSAVYGASLIMLALMFEMLLANNFTIKFWHVLVITLSTTSVLTVIYLMVTELLIARYVHMILGGFVGLLVGYGMLGTSAHDYMNKFYYAMGKHVEGLRLASQIVLGVFAFIVLVCMIVRIVRASIYHRRRFTRAYTRTRKIKGEVRDKIRRLSGRDKRRDGGGDRLPLREVNYTSGTSDEEKIYDVADLTDDSEWED</sequence>
<keyword evidence="12" id="KW-0325">Glycoprotein</keyword>
<dbReference type="PRINTS" id="PR00333">
    <property type="entry name" value="HSVINTEGRLMP"/>
</dbReference>
<proteinExistence type="inferred from homology"/>
<keyword evidence="11" id="KW-1015">Disulfide bond</keyword>
<evidence type="ECO:0000256" key="6">
    <source>
        <dbReference type="ARBA" id="ARBA00022870"/>
    </source>
</evidence>
<reference evidence="15" key="1">
    <citation type="submission" date="2024-06" db="EMBL/GenBank/DDBJ databases">
        <title>Multidecadal high mortality disease events in Australian domestic geese associated with an alphaherpesvirus, designated Anatid alphaherpesvirus 2.</title>
        <authorList>
            <person name="Kelly-Bosma M."/>
            <person name="Neave M.J."/>
        </authorList>
    </citation>
    <scope>NUCLEOTIDE SEQUENCE</scope>
    <source>
        <strain evidence="15">ACDP 22-00165</strain>
    </source>
</reference>
<keyword evidence="3 14" id="KW-0812">Transmembrane</keyword>
<accession>A0AAU0K6N0</accession>
<feature type="region of interest" description="Disordered" evidence="13">
    <location>
        <begin position="350"/>
        <end position="369"/>
    </location>
</feature>
<evidence type="ECO:0000256" key="9">
    <source>
        <dbReference type="ARBA" id="ARBA00023046"/>
    </source>
</evidence>
<keyword evidence="2" id="KW-1048">Host nucleus</keyword>
<feature type="transmembrane region" description="Helical" evidence="14">
    <location>
        <begin position="259"/>
        <end position="277"/>
    </location>
</feature>
<evidence type="ECO:0000313" key="15">
    <source>
        <dbReference type="EMBL" id="WOL23287.1"/>
    </source>
</evidence>
<keyword evidence="4" id="KW-1040">Host Golgi apparatus</keyword>
<feature type="compositionally biased region" description="Basic and acidic residues" evidence="13">
    <location>
        <begin position="351"/>
        <end position="366"/>
    </location>
</feature>
<feature type="transmembrane region" description="Helical" evidence="14">
    <location>
        <begin position="297"/>
        <end position="319"/>
    </location>
</feature>
<feature type="transmembrane region" description="Helical" evidence="14">
    <location>
        <begin position="194"/>
        <end position="214"/>
    </location>
</feature>
<comment type="function">
    <text evidence="1">Envelope glycoprotein important for virion assembly and egress. Plays a role in the correct incorporation of gH-gL into virion membrane. Directs the glycoprotein N (gN) to the host trans-Golgi network.</text>
</comment>
<evidence type="ECO:0000256" key="10">
    <source>
        <dbReference type="ARBA" id="ARBA00023136"/>
    </source>
</evidence>
<keyword evidence="10 14" id="KW-0472">Membrane</keyword>
<organism evidence="15">
    <name type="scientific">Anatid alphaherpesvirus 2</name>
    <dbReference type="NCBI Taxonomy" id="3080522"/>
    <lineage>
        <taxon>Viruses</taxon>
        <taxon>Duplodnaviria</taxon>
        <taxon>Heunggongvirae</taxon>
        <taxon>Peploviricota</taxon>
        <taxon>Herviviricetes</taxon>
        <taxon>Herpesvirales</taxon>
        <taxon>Orthoherpesviridae</taxon>
        <taxon>Alphaherpesvirinae</taxon>
    </lineage>
</organism>